<dbReference type="OrthoDB" id="427480at2759"/>
<dbReference type="InterPro" id="IPR045307">
    <property type="entry name" value="ADCK1_dom"/>
</dbReference>
<gene>
    <name evidence="4" type="ORF">C6P46_005396</name>
</gene>
<sequence>MLSSARAAAAVLRTTKTPRTINRLALSPPPLRQTARPLPAHRRYASSGAGSAPPQSSTTPKEGGQRPRSRPIGKGRRRLRIAGVVGLAGVGLWAYDKEYNASALRRSLRTMVFGVTLALDFKLNFDPNDADKIDRIHERTAQRLSRLVDQNVGMYVKLAQALAIQAAILPKPYREAFANVFDGAPAVSWEEVVRVFRNEFGCHPDDAFDSFEREPLASASIAQVHKARLKADPNKPWKEDEGWVAVKIRKEAVPKQMEWDLFCYRVLLWSYEKIFDLPVAFVSQYVSDQMRQEGNLRNEANNAMRTARYLADEPTLRDRVMVPKVYVNACRLTDQVRLKEMKLSTKEAMDTATELFSAMVFKWGFVQADPHPGNVLIRANPKKPSHPELILIDHGLYVDLPETFRHEYCMLWQSLFTGNVSEIENIAVKWGIRRQNSDIFASLTLLRPHRLRKKQEEERATADGEQKTEEQIRLEQRVGLKERLKTMLESEELIPKELIFVTRAMRMMQGNNQAVGSVSNRINILAHWAAIGLAVSSPQQSLKQLGLRRYATEKFRIVVFKVVLVFIDIGFLLTRIRSWWRESLGKKGEGLEDLLQQQVTDMARREFGVEIGDEAFAG</sequence>
<evidence type="ECO:0000256" key="2">
    <source>
        <dbReference type="SAM" id="MobiDB-lite"/>
    </source>
</evidence>
<name>A0A9P7B512_RHOMI</name>
<protein>
    <recommendedName>
        <fullName evidence="3">ABC1 atypical kinase-like domain-containing protein</fullName>
    </recommendedName>
</protein>
<dbReference type="PANTHER" id="PTHR43173:SF37">
    <property type="entry name" value="ABC1 FAMILY PROTEIN C10F6.14C"/>
    <property type="match status" value="1"/>
</dbReference>
<accession>A0A9P7B512</accession>
<comment type="caution">
    <text evidence="4">The sequence shown here is derived from an EMBL/GenBank/DDBJ whole genome shotgun (WGS) entry which is preliminary data.</text>
</comment>
<feature type="domain" description="ABC1 atypical kinase-like" evidence="3">
    <location>
        <begin position="180"/>
        <end position="425"/>
    </location>
</feature>
<reference evidence="4 5" key="1">
    <citation type="submission" date="2020-11" db="EMBL/GenBank/DDBJ databases">
        <title>Kefir isolates.</title>
        <authorList>
            <person name="Marcisauskas S."/>
            <person name="Kim Y."/>
            <person name="Blasche S."/>
        </authorList>
    </citation>
    <scope>NUCLEOTIDE SEQUENCE [LARGE SCALE GENOMIC DNA]</scope>
    <source>
        <strain evidence="4 5">KR</strain>
    </source>
</reference>
<dbReference type="Pfam" id="PF03109">
    <property type="entry name" value="ABC1"/>
    <property type="match status" value="1"/>
</dbReference>
<dbReference type="PANTHER" id="PTHR43173">
    <property type="entry name" value="ABC1 FAMILY PROTEIN"/>
    <property type="match status" value="1"/>
</dbReference>
<evidence type="ECO:0000313" key="4">
    <source>
        <dbReference type="EMBL" id="KAG0659011.1"/>
    </source>
</evidence>
<proteinExistence type="inferred from homology"/>
<evidence type="ECO:0000256" key="1">
    <source>
        <dbReference type="ARBA" id="ARBA00009670"/>
    </source>
</evidence>
<evidence type="ECO:0000259" key="3">
    <source>
        <dbReference type="Pfam" id="PF03109"/>
    </source>
</evidence>
<dbReference type="InterPro" id="IPR004147">
    <property type="entry name" value="ABC1_dom"/>
</dbReference>
<evidence type="ECO:0000313" key="5">
    <source>
        <dbReference type="Proteomes" id="UP000777482"/>
    </source>
</evidence>
<dbReference type="CDD" id="cd13969">
    <property type="entry name" value="ADCK1-like"/>
    <property type="match status" value="1"/>
</dbReference>
<comment type="similarity">
    <text evidence="1">Belongs to the protein kinase superfamily. ADCK protein kinase family.</text>
</comment>
<dbReference type="EMBL" id="PUHQ01000059">
    <property type="protein sequence ID" value="KAG0659011.1"/>
    <property type="molecule type" value="Genomic_DNA"/>
</dbReference>
<dbReference type="InterPro" id="IPR011009">
    <property type="entry name" value="Kinase-like_dom_sf"/>
</dbReference>
<dbReference type="SUPFAM" id="SSF56112">
    <property type="entry name" value="Protein kinase-like (PK-like)"/>
    <property type="match status" value="1"/>
</dbReference>
<dbReference type="AlphaFoldDB" id="A0A9P7B512"/>
<keyword evidence="5" id="KW-1185">Reference proteome</keyword>
<feature type="compositionally biased region" description="Low complexity" evidence="2">
    <location>
        <begin position="45"/>
        <end position="57"/>
    </location>
</feature>
<feature type="region of interest" description="Disordered" evidence="2">
    <location>
        <begin position="19"/>
        <end position="75"/>
    </location>
</feature>
<organism evidence="4 5">
    <name type="scientific">Rhodotorula mucilaginosa</name>
    <name type="common">Yeast</name>
    <name type="synonym">Rhodotorula rubra</name>
    <dbReference type="NCBI Taxonomy" id="5537"/>
    <lineage>
        <taxon>Eukaryota</taxon>
        <taxon>Fungi</taxon>
        <taxon>Dikarya</taxon>
        <taxon>Basidiomycota</taxon>
        <taxon>Pucciniomycotina</taxon>
        <taxon>Microbotryomycetes</taxon>
        <taxon>Sporidiobolales</taxon>
        <taxon>Sporidiobolaceae</taxon>
        <taxon>Rhodotorula</taxon>
    </lineage>
</organism>
<dbReference type="InterPro" id="IPR051130">
    <property type="entry name" value="Mito_struct-func_regulator"/>
</dbReference>
<dbReference type="Proteomes" id="UP000777482">
    <property type="component" value="Unassembled WGS sequence"/>
</dbReference>